<dbReference type="PANTHER" id="PTHR21581:SF6">
    <property type="entry name" value="TRAFFICKING PROTEIN PARTICLE COMPLEX SUBUNIT 12"/>
    <property type="match status" value="1"/>
</dbReference>
<reference evidence="13" key="1">
    <citation type="submission" date="2017-09" db="EMBL/GenBank/DDBJ databases">
        <title>Depth-based differentiation of microbial function through sediment-hosted aquifers and enrichment of novel symbionts in the deep terrestrial subsurface.</title>
        <authorList>
            <person name="Probst A.J."/>
            <person name="Ladd B."/>
            <person name="Jarett J.K."/>
            <person name="Geller-Mcgrath D.E."/>
            <person name="Sieber C.M.K."/>
            <person name="Emerson J.B."/>
            <person name="Anantharaman K."/>
            <person name="Thomas B.C."/>
            <person name="Malmstrom R."/>
            <person name="Stieglmeier M."/>
            <person name="Klingl A."/>
            <person name="Woyke T."/>
            <person name="Ryan C.M."/>
            <person name="Banfield J.F."/>
        </authorList>
    </citation>
    <scope>NUCLEOTIDE SEQUENCE [LARGE SCALE GENOMIC DNA]</scope>
</reference>
<dbReference type="InterPro" id="IPR018044">
    <property type="entry name" value="Peptidase_S11"/>
</dbReference>
<comment type="similarity">
    <text evidence="1 9">Belongs to the peptidase S11 family.</text>
</comment>
<feature type="domain" description="Peptidase S11 D-alanyl-D-alanine carboxypeptidase A N-terminal" evidence="11">
    <location>
        <begin position="89"/>
        <end position="314"/>
    </location>
</feature>
<proteinExistence type="inferred from homology"/>
<feature type="active site" description="Acyl-ester intermediate" evidence="7">
    <location>
        <position position="121"/>
    </location>
</feature>
<dbReference type="GO" id="GO:0006508">
    <property type="term" value="P:proteolysis"/>
    <property type="evidence" value="ECO:0007669"/>
    <property type="project" value="InterPro"/>
</dbReference>
<feature type="signal peptide" evidence="10">
    <location>
        <begin position="1"/>
        <end position="34"/>
    </location>
</feature>
<evidence type="ECO:0000256" key="2">
    <source>
        <dbReference type="ARBA" id="ARBA00022729"/>
    </source>
</evidence>
<evidence type="ECO:0000256" key="7">
    <source>
        <dbReference type="PIRSR" id="PIRSR618044-1"/>
    </source>
</evidence>
<dbReference type="SUPFAM" id="SSF56601">
    <property type="entry name" value="beta-lactamase/transpeptidase-like"/>
    <property type="match status" value="1"/>
</dbReference>
<dbReference type="PANTHER" id="PTHR21581">
    <property type="entry name" value="D-ALANYL-D-ALANINE CARBOXYPEPTIDASE"/>
    <property type="match status" value="1"/>
</dbReference>
<keyword evidence="2 10" id="KW-0732">Signal</keyword>
<evidence type="ECO:0000256" key="5">
    <source>
        <dbReference type="ARBA" id="ARBA00022984"/>
    </source>
</evidence>
<evidence type="ECO:0000256" key="1">
    <source>
        <dbReference type="ARBA" id="ARBA00007164"/>
    </source>
</evidence>
<evidence type="ECO:0000256" key="9">
    <source>
        <dbReference type="RuleBase" id="RU004016"/>
    </source>
</evidence>
<feature type="active site" description="Proton acceptor" evidence="7">
    <location>
        <position position="124"/>
    </location>
</feature>
<evidence type="ECO:0000256" key="8">
    <source>
        <dbReference type="PIRSR" id="PIRSR618044-2"/>
    </source>
</evidence>
<dbReference type="GO" id="GO:0071555">
    <property type="term" value="P:cell wall organization"/>
    <property type="evidence" value="ECO:0007669"/>
    <property type="project" value="UniProtKB-KW"/>
</dbReference>
<keyword evidence="3" id="KW-0378">Hydrolase</keyword>
<organism evidence="12 13">
    <name type="scientific">candidate division WWE3 bacterium CG08_land_8_20_14_0_20_40_13</name>
    <dbReference type="NCBI Taxonomy" id="1975084"/>
    <lineage>
        <taxon>Bacteria</taxon>
        <taxon>Katanobacteria</taxon>
    </lineage>
</organism>
<dbReference type="EMBL" id="PEYT01000008">
    <property type="protein sequence ID" value="PIS23218.1"/>
    <property type="molecule type" value="Genomic_DNA"/>
</dbReference>
<gene>
    <name evidence="12" type="ORF">COT49_01165</name>
</gene>
<keyword evidence="5" id="KW-0573">Peptidoglycan synthesis</keyword>
<dbReference type="PRINTS" id="PR00725">
    <property type="entry name" value="DADACBPTASE1"/>
</dbReference>
<evidence type="ECO:0000256" key="10">
    <source>
        <dbReference type="SAM" id="SignalP"/>
    </source>
</evidence>
<dbReference type="InterPro" id="IPR012338">
    <property type="entry name" value="Beta-lactam/transpept-like"/>
</dbReference>
<name>A0A2H0XGE9_UNCKA</name>
<dbReference type="Proteomes" id="UP000230340">
    <property type="component" value="Unassembled WGS sequence"/>
</dbReference>
<dbReference type="GO" id="GO:0009252">
    <property type="term" value="P:peptidoglycan biosynthetic process"/>
    <property type="evidence" value="ECO:0007669"/>
    <property type="project" value="UniProtKB-KW"/>
</dbReference>
<dbReference type="InterPro" id="IPR001967">
    <property type="entry name" value="Peptidase_S11_N"/>
</dbReference>
<keyword evidence="6" id="KW-0961">Cell wall biogenesis/degradation</keyword>
<evidence type="ECO:0000256" key="6">
    <source>
        <dbReference type="ARBA" id="ARBA00023316"/>
    </source>
</evidence>
<comment type="caution">
    <text evidence="12">The sequence shown here is derived from an EMBL/GenBank/DDBJ whole genome shotgun (WGS) entry which is preliminary data.</text>
</comment>
<feature type="active site" evidence="7">
    <location>
        <position position="177"/>
    </location>
</feature>
<feature type="binding site" evidence="8">
    <location>
        <position position="286"/>
    </location>
    <ligand>
        <name>substrate</name>
    </ligand>
</feature>
<dbReference type="Gene3D" id="3.40.710.10">
    <property type="entry name" value="DD-peptidase/beta-lactamase superfamily"/>
    <property type="match status" value="1"/>
</dbReference>
<dbReference type="AlphaFoldDB" id="A0A2H0XGE9"/>
<dbReference type="GO" id="GO:0008360">
    <property type="term" value="P:regulation of cell shape"/>
    <property type="evidence" value="ECO:0007669"/>
    <property type="project" value="UniProtKB-KW"/>
</dbReference>
<evidence type="ECO:0000256" key="4">
    <source>
        <dbReference type="ARBA" id="ARBA00022960"/>
    </source>
</evidence>
<sequence length="337" mass="36567">MPKKSRLKKLLKRIPKNLFKALGLALLFASVAFGVGSSSIPNKTADPFSENDILNPPRVAGIKDARSPFGKIVGVGREPKFIGGETFEPSGVSAMSALAIDWVSGKTLFEKNPSLPLPPASTTKIVTALVVMENYDLSTLVSISKECLGLKETPNVGFLEGEKVSVENLLYGMLVKSASDASCALANIDSDHIAFIEKMNKKAIDLGLKDTHFTNEIGFDSKEDNHLSTASDLATLAREAMKNGVFRGIVMTKQVTIPSQINPKNPYFVVNTNELLFNLPGTTGVKTGNTEKAKGCLVFSYENLGKNILIVVMRSEDRFGDTKKILDWILSSYSFTL</sequence>
<evidence type="ECO:0000259" key="11">
    <source>
        <dbReference type="Pfam" id="PF00768"/>
    </source>
</evidence>
<feature type="chain" id="PRO_5013950655" description="Peptidase S11 D-alanyl-D-alanine carboxypeptidase A N-terminal domain-containing protein" evidence="10">
    <location>
        <begin position="35"/>
        <end position="337"/>
    </location>
</feature>
<keyword evidence="4" id="KW-0133">Cell shape</keyword>
<dbReference type="Pfam" id="PF00768">
    <property type="entry name" value="Peptidase_S11"/>
    <property type="match status" value="1"/>
</dbReference>
<evidence type="ECO:0000256" key="3">
    <source>
        <dbReference type="ARBA" id="ARBA00022801"/>
    </source>
</evidence>
<dbReference type="GO" id="GO:0009002">
    <property type="term" value="F:serine-type D-Ala-D-Ala carboxypeptidase activity"/>
    <property type="evidence" value="ECO:0007669"/>
    <property type="project" value="InterPro"/>
</dbReference>
<protein>
    <recommendedName>
        <fullName evidence="11">Peptidase S11 D-alanyl-D-alanine carboxypeptidase A N-terminal domain-containing protein</fullName>
    </recommendedName>
</protein>
<accession>A0A2H0XGE9</accession>
<evidence type="ECO:0000313" key="12">
    <source>
        <dbReference type="EMBL" id="PIS23218.1"/>
    </source>
</evidence>
<evidence type="ECO:0000313" key="13">
    <source>
        <dbReference type="Proteomes" id="UP000230340"/>
    </source>
</evidence>